<gene>
    <name evidence="3" type="ORF">GA0070614_1070</name>
</gene>
<keyword evidence="4" id="KW-1185">Reference proteome</keyword>
<accession>A0A1C5HBJ3</accession>
<dbReference type="Proteomes" id="UP000198215">
    <property type="component" value="Chromosome I"/>
</dbReference>
<evidence type="ECO:0000313" key="3">
    <source>
        <dbReference type="EMBL" id="SCG43303.1"/>
    </source>
</evidence>
<evidence type="ECO:0000313" key="4">
    <source>
        <dbReference type="Proteomes" id="UP000198215"/>
    </source>
</evidence>
<protein>
    <submittedName>
        <fullName evidence="3">Sporulation and spore germination</fullName>
    </submittedName>
</protein>
<evidence type="ECO:0000256" key="1">
    <source>
        <dbReference type="SAM" id="SignalP"/>
    </source>
</evidence>
<keyword evidence="1" id="KW-0732">Signal</keyword>
<name>A0A1C5HBJ3_9ACTN</name>
<dbReference type="OrthoDB" id="5181063at2"/>
<feature type="domain" description="GerMN" evidence="2">
    <location>
        <begin position="85"/>
        <end position="174"/>
    </location>
</feature>
<organism evidence="3 4">
    <name type="scientific">Micromonospora coxensis</name>
    <dbReference type="NCBI Taxonomy" id="356852"/>
    <lineage>
        <taxon>Bacteria</taxon>
        <taxon>Bacillati</taxon>
        <taxon>Actinomycetota</taxon>
        <taxon>Actinomycetes</taxon>
        <taxon>Micromonosporales</taxon>
        <taxon>Micromonosporaceae</taxon>
        <taxon>Micromonospora</taxon>
    </lineage>
</organism>
<dbReference type="InterPro" id="IPR019606">
    <property type="entry name" value="GerMN"/>
</dbReference>
<reference evidence="4" key="1">
    <citation type="submission" date="2016-06" db="EMBL/GenBank/DDBJ databases">
        <authorList>
            <person name="Varghese N."/>
            <person name="Submissions Spin"/>
        </authorList>
    </citation>
    <scope>NUCLEOTIDE SEQUENCE [LARGE SCALE GENOMIC DNA]</scope>
    <source>
        <strain evidence="4">DSM 45161</strain>
    </source>
</reference>
<proteinExistence type="predicted"/>
<dbReference type="Pfam" id="PF10646">
    <property type="entry name" value="Germane"/>
    <property type="match status" value="1"/>
</dbReference>
<dbReference type="EMBL" id="LT607753">
    <property type="protein sequence ID" value="SCG43303.1"/>
    <property type="molecule type" value="Genomic_DNA"/>
</dbReference>
<sequence>MTGSAAAGRRWRRASALLALLALGTAGCGVPAEDRPRAVRPPAGVGLPSVAAASPAAGRVAQPLCLVRDDRLVRVVRQVDVAGDVDLHLRRLLAGASAAERETGLGSALPGAVGVTGARLVDGRAEVVVAPPADESGRADEVLAYGQVVCTLDARDDVSGVSFVRDGRPLGVPRADGSLSPGPLTAADYAALTVPS</sequence>
<evidence type="ECO:0000259" key="2">
    <source>
        <dbReference type="SMART" id="SM00909"/>
    </source>
</evidence>
<dbReference type="RefSeq" id="WP_088974909.1">
    <property type="nucleotide sequence ID" value="NZ_LT607753.1"/>
</dbReference>
<feature type="chain" id="PRO_5039652022" evidence="1">
    <location>
        <begin position="33"/>
        <end position="196"/>
    </location>
</feature>
<dbReference type="AlphaFoldDB" id="A0A1C5HBJ3"/>
<dbReference type="SMART" id="SM00909">
    <property type="entry name" value="Germane"/>
    <property type="match status" value="1"/>
</dbReference>
<feature type="signal peptide" evidence="1">
    <location>
        <begin position="1"/>
        <end position="32"/>
    </location>
</feature>